<dbReference type="NCBIfam" id="TIGR00043">
    <property type="entry name" value="rRNA maturation RNase YbeY"/>
    <property type="match status" value="1"/>
</dbReference>
<proteinExistence type="inferred from homology"/>
<keyword evidence="4 7" id="KW-0255">Endonuclease</keyword>
<dbReference type="Proteomes" id="UP001500507">
    <property type="component" value="Unassembled WGS sequence"/>
</dbReference>
<dbReference type="EC" id="3.1.-.-" evidence="7"/>
<feature type="binding site" evidence="7">
    <location>
        <position position="109"/>
    </location>
    <ligand>
        <name>Zn(2+)</name>
        <dbReference type="ChEBI" id="CHEBI:29105"/>
        <note>catalytic</note>
    </ligand>
</feature>
<comment type="cofactor">
    <cofactor evidence="7">
        <name>Zn(2+)</name>
        <dbReference type="ChEBI" id="CHEBI:29105"/>
    </cofactor>
    <text evidence="7">Binds 1 zinc ion.</text>
</comment>
<comment type="function">
    <text evidence="7">Single strand-specific metallo-endoribonuclease involved in late-stage 70S ribosome quality control and in maturation of the 3' terminus of the 16S rRNA.</text>
</comment>
<evidence type="ECO:0000256" key="5">
    <source>
        <dbReference type="ARBA" id="ARBA00022801"/>
    </source>
</evidence>
<dbReference type="InterPro" id="IPR023091">
    <property type="entry name" value="MetalPrtase_cat_dom_sf_prd"/>
</dbReference>
<dbReference type="RefSeq" id="WP_343766587.1">
    <property type="nucleotide sequence ID" value="NZ_BAAAFG010000015.1"/>
</dbReference>
<gene>
    <name evidence="7 8" type="primary">ybeY</name>
    <name evidence="8" type="ORF">GCM10009117_18860</name>
</gene>
<dbReference type="Pfam" id="PF02130">
    <property type="entry name" value="YbeY"/>
    <property type="match status" value="1"/>
</dbReference>
<keyword evidence="3 7" id="KW-0479">Metal-binding</keyword>
<comment type="caution">
    <text evidence="8">The sequence shown here is derived from an EMBL/GenBank/DDBJ whole genome shotgun (WGS) entry which is preliminary data.</text>
</comment>
<feature type="binding site" evidence="7">
    <location>
        <position position="105"/>
    </location>
    <ligand>
        <name>Zn(2+)</name>
        <dbReference type="ChEBI" id="CHEBI:29105"/>
        <note>catalytic</note>
    </ligand>
</feature>
<keyword evidence="7" id="KW-0690">Ribosome biogenesis</keyword>
<evidence type="ECO:0000256" key="7">
    <source>
        <dbReference type="HAMAP-Rule" id="MF_00009"/>
    </source>
</evidence>
<evidence type="ECO:0000313" key="9">
    <source>
        <dbReference type="Proteomes" id="UP001500507"/>
    </source>
</evidence>
<keyword evidence="5 7" id="KW-0378">Hydrolase</keyword>
<dbReference type="InterPro" id="IPR002036">
    <property type="entry name" value="YbeY"/>
</dbReference>
<comment type="similarity">
    <text evidence="1 7">Belongs to the endoribonuclease YbeY family.</text>
</comment>
<keyword evidence="7" id="KW-0698">rRNA processing</keyword>
<dbReference type="SUPFAM" id="SSF55486">
    <property type="entry name" value="Metalloproteases ('zincins'), catalytic domain"/>
    <property type="match status" value="1"/>
</dbReference>
<evidence type="ECO:0000256" key="4">
    <source>
        <dbReference type="ARBA" id="ARBA00022759"/>
    </source>
</evidence>
<evidence type="ECO:0000256" key="1">
    <source>
        <dbReference type="ARBA" id="ARBA00010875"/>
    </source>
</evidence>
<dbReference type="Gene3D" id="3.40.390.30">
    <property type="entry name" value="Metalloproteases ('zincins'), catalytic domain"/>
    <property type="match status" value="1"/>
</dbReference>
<dbReference type="HAMAP" id="MF_00009">
    <property type="entry name" value="Endoribonucl_YbeY"/>
    <property type="match status" value="1"/>
</dbReference>
<keyword evidence="9" id="KW-1185">Reference proteome</keyword>
<dbReference type="PANTHER" id="PTHR46986">
    <property type="entry name" value="ENDORIBONUCLEASE YBEY, CHLOROPLASTIC"/>
    <property type="match status" value="1"/>
</dbReference>
<evidence type="ECO:0000256" key="2">
    <source>
        <dbReference type="ARBA" id="ARBA00022722"/>
    </source>
</evidence>
<evidence type="ECO:0000313" key="8">
    <source>
        <dbReference type="EMBL" id="GAA0872739.1"/>
    </source>
</evidence>
<name>A0ABN1MHS5_9FLAO</name>
<evidence type="ECO:0000256" key="6">
    <source>
        <dbReference type="ARBA" id="ARBA00022833"/>
    </source>
</evidence>
<sequence>MISFFNEVEGQMQFLDTWKEWIRKAVKTEDKVLGELNIILCDDNYLLGLNQKFLNHDTLTDIITFDNTLGRTISGEIYISYDRVKYNADKYGVSHKEELQRVVIHGVLHLCGYNDKTEDQKAEMRKKENDKLEMFHVEQ</sequence>
<keyword evidence="2 7" id="KW-0540">Nuclease</keyword>
<accession>A0ABN1MHS5</accession>
<feature type="binding site" evidence="7">
    <location>
        <position position="115"/>
    </location>
    <ligand>
        <name>Zn(2+)</name>
        <dbReference type="ChEBI" id="CHEBI:29105"/>
        <note>catalytic</note>
    </ligand>
</feature>
<keyword evidence="6 7" id="KW-0862">Zinc</keyword>
<dbReference type="PANTHER" id="PTHR46986:SF1">
    <property type="entry name" value="ENDORIBONUCLEASE YBEY, CHLOROPLASTIC"/>
    <property type="match status" value="1"/>
</dbReference>
<dbReference type="EMBL" id="BAAAFG010000015">
    <property type="protein sequence ID" value="GAA0872739.1"/>
    <property type="molecule type" value="Genomic_DNA"/>
</dbReference>
<keyword evidence="7" id="KW-0963">Cytoplasm</keyword>
<protein>
    <recommendedName>
        <fullName evidence="7">Endoribonuclease YbeY</fullName>
        <ecNumber evidence="7">3.1.-.-</ecNumber>
    </recommendedName>
</protein>
<evidence type="ECO:0000256" key="3">
    <source>
        <dbReference type="ARBA" id="ARBA00022723"/>
    </source>
</evidence>
<reference evidence="8 9" key="1">
    <citation type="journal article" date="2019" name="Int. J. Syst. Evol. Microbiol.">
        <title>The Global Catalogue of Microorganisms (GCM) 10K type strain sequencing project: providing services to taxonomists for standard genome sequencing and annotation.</title>
        <authorList>
            <consortium name="The Broad Institute Genomics Platform"/>
            <consortium name="The Broad Institute Genome Sequencing Center for Infectious Disease"/>
            <person name="Wu L."/>
            <person name="Ma J."/>
        </authorList>
    </citation>
    <scope>NUCLEOTIDE SEQUENCE [LARGE SCALE GENOMIC DNA]</scope>
    <source>
        <strain evidence="8 9">JCM 16082</strain>
    </source>
</reference>
<comment type="subcellular location">
    <subcellularLocation>
        <location evidence="7">Cytoplasm</location>
    </subcellularLocation>
</comment>
<organism evidence="8 9">
    <name type="scientific">Gangjinia marincola</name>
    <dbReference type="NCBI Taxonomy" id="578463"/>
    <lineage>
        <taxon>Bacteria</taxon>
        <taxon>Pseudomonadati</taxon>
        <taxon>Bacteroidota</taxon>
        <taxon>Flavobacteriia</taxon>
        <taxon>Flavobacteriales</taxon>
        <taxon>Flavobacteriaceae</taxon>
        <taxon>Gangjinia</taxon>
    </lineage>
</organism>